<dbReference type="EMBL" id="CAJVQC010014769">
    <property type="protein sequence ID" value="CAG8660564.1"/>
    <property type="molecule type" value="Genomic_DNA"/>
</dbReference>
<sequence length="63" mass="6900">MFLEKPPTETGANPTTSNVGIVSQFSEEQRFKPALKDLATIHGDYAEYGVLQLESLMGAIDEI</sequence>
<accession>A0ACA9NK49</accession>
<evidence type="ECO:0000313" key="1">
    <source>
        <dbReference type="EMBL" id="CAG8660564.1"/>
    </source>
</evidence>
<comment type="caution">
    <text evidence="1">The sequence shown here is derived from an EMBL/GenBank/DDBJ whole genome shotgun (WGS) entry which is preliminary data.</text>
</comment>
<protein>
    <submittedName>
        <fullName evidence="1">12836_t:CDS:1</fullName>
    </submittedName>
</protein>
<organism evidence="1 2">
    <name type="scientific">Racocetra persica</name>
    <dbReference type="NCBI Taxonomy" id="160502"/>
    <lineage>
        <taxon>Eukaryota</taxon>
        <taxon>Fungi</taxon>
        <taxon>Fungi incertae sedis</taxon>
        <taxon>Mucoromycota</taxon>
        <taxon>Glomeromycotina</taxon>
        <taxon>Glomeromycetes</taxon>
        <taxon>Diversisporales</taxon>
        <taxon>Gigasporaceae</taxon>
        <taxon>Racocetra</taxon>
    </lineage>
</organism>
<name>A0ACA9NK49_9GLOM</name>
<dbReference type="Proteomes" id="UP000789920">
    <property type="component" value="Unassembled WGS sequence"/>
</dbReference>
<gene>
    <name evidence="1" type="ORF">RPERSI_LOCUS8259</name>
</gene>
<reference evidence="1" key="1">
    <citation type="submission" date="2021-06" db="EMBL/GenBank/DDBJ databases">
        <authorList>
            <person name="Kallberg Y."/>
            <person name="Tangrot J."/>
            <person name="Rosling A."/>
        </authorList>
    </citation>
    <scope>NUCLEOTIDE SEQUENCE</scope>
    <source>
        <strain evidence="1">MA461A</strain>
    </source>
</reference>
<keyword evidence="2" id="KW-1185">Reference proteome</keyword>
<proteinExistence type="predicted"/>
<evidence type="ECO:0000313" key="2">
    <source>
        <dbReference type="Proteomes" id="UP000789920"/>
    </source>
</evidence>
<feature type="non-terminal residue" evidence="1">
    <location>
        <position position="63"/>
    </location>
</feature>